<dbReference type="EMBL" id="JANJYI010000004">
    <property type="protein sequence ID" value="KAK2654214.1"/>
    <property type="molecule type" value="Genomic_DNA"/>
</dbReference>
<proteinExistence type="predicted"/>
<evidence type="ECO:0000313" key="2">
    <source>
        <dbReference type="Proteomes" id="UP001280121"/>
    </source>
</evidence>
<reference evidence="1" key="1">
    <citation type="journal article" date="2023" name="Plant J.">
        <title>Genome sequences and population genomics provide insights into the demographic history, inbreeding, and mutation load of two 'living fossil' tree species of Dipteronia.</title>
        <authorList>
            <person name="Feng Y."/>
            <person name="Comes H.P."/>
            <person name="Chen J."/>
            <person name="Zhu S."/>
            <person name="Lu R."/>
            <person name="Zhang X."/>
            <person name="Li P."/>
            <person name="Qiu J."/>
            <person name="Olsen K.M."/>
            <person name="Qiu Y."/>
        </authorList>
    </citation>
    <scope>NUCLEOTIDE SEQUENCE</scope>
    <source>
        <strain evidence="1">KIB01</strain>
    </source>
</reference>
<dbReference type="AlphaFoldDB" id="A0AAD9X7H0"/>
<sequence>MGELVALREGLLLADKLQLKISCVEMDACNVVAKVSNCLVDVGVSEFVFSDVMALFKVVEVQNCHSISKIGNWMAHNLVALAVSSKEVFMWQMFASVLFPLVFPCLL</sequence>
<evidence type="ECO:0000313" key="1">
    <source>
        <dbReference type="EMBL" id="KAK2654214.1"/>
    </source>
</evidence>
<comment type="caution">
    <text evidence="1">The sequence shown here is derived from an EMBL/GenBank/DDBJ whole genome shotgun (WGS) entry which is preliminary data.</text>
</comment>
<organism evidence="1 2">
    <name type="scientific">Dipteronia dyeriana</name>
    <dbReference type="NCBI Taxonomy" id="168575"/>
    <lineage>
        <taxon>Eukaryota</taxon>
        <taxon>Viridiplantae</taxon>
        <taxon>Streptophyta</taxon>
        <taxon>Embryophyta</taxon>
        <taxon>Tracheophyta</taxon>
        <taxon>Spermatophyta</taxon>
        <taxon>Magnoliopsida</taxon>
        <taxon>eudicotyledons</taxon>
        <taxon>Gunneridae</taxon>
        <taxon>Pentapetalae</taxon>
        <taxon>rosids</taxon>
        <taxon>malvids</taxon>
        <taxon>Sapindales</taxon>
        <taxon>Sapindaceae</taxon>
        <taxon>Hippocastanoideae</taxon>
        <taxon>Acereae</taxon>
        <taxon>Dipteronia</taxon>
    </lineage>
</organism>
<gene>
    <name evidence="1" type="ORF">Ddye_014070</name>
</gene>
<accession>A0AAD9X7H0</accession>
<name>A0AAD9X7H0_9ROSI</name>
<protein>
    <submittedName>
        <fullName evidence="1">Uncharacterized protein</fullName>
    </submittedName>
</protein>
<dbReference type="Proteomes" id="UP001280121">
    <property type="component" value="Unassembled WGS sequence"/>
</dbReference>
<keyword evidence="2" id="KW-1185">Reference proteome</keyword>